<dbReference type="PANTHER" id="PTHR22957">
    <property type="entry name" value="TBC1 DOMAIN FAMILY MEMBER GTPASE-ACTIVATING PROTEIN"/>
    <property type="match status" value="1"/>
</dbReference>
<dbReference type="InterPro" id="IPR035969">
    <property type="entry name" value="Rab-GAP_TBC_sf"/>
</dbReference>
<protein>
    <recommendedName>
        <fullName evidence="2">Rab-GAP TBC domain-containing protein</fullName>
    </recommendedName>
</protein>
<dbReference type="FunCoup" id="F6T0L9">
    <property type="interactions" value="90"/>
</dbReference>
<dbReference type="AlphaFoldDB" id="F6T0L9"/>
<keyword evidence="1" id="KW-0343">GTPase activation</keyword>
<feature type="domain" description="Rab-GAP TBC" evidence="2">
    <location>
        <begin position="51"/>
        <end position="342"/>
    </location>
</feature>
<dbReference type="SMART" id="SM00164">
    <property type="entry name" value="TBC"/>
    <property type="match status" value="1"/>
</dbReference>
<evidence type="ECO:0000259" key="2">
    <source>
        <dbReference type="PROSITE" id="PS50086"/>
    </source>
</evidence>
<organism evidence="3 4">
    <name type="scientific">Ciona intestinalis</name>
    <name type="common">Transparent sea squirt</name>
    <name type="synonym">Ascidia intestinalis</name>
    <dbReference type="NCBI Taxonomy" id="7719"/>
    <lineage>
        <taxon>Eukaryota</taxon>
        <taxon>Metazoa</taxon>
        <taxon>Chordata</taxon>
        <taxon>Tunicata</taxon>
        <taxon>Ascidiacea</taxon>
        <taxon>Phlebobranchia</taxon>
        <taxon>Cionidae</taxon>
        <taxon>Ciona</taxon>
    </lineage>
</organism>
<dbReference type="PANTHER" id="PTHR22957:SF337">
    <property type="entry name" value="TBC1 DOMAIN FAMILY MEMBER 5"/>
    <property type="match status" value="1"/>
</dbReference>
<reference evidence="3" key="3">
    <citation type="submission" date="2025-09" db="UniProtKB">
        <authorList>
            <consortium name="Ensembl"/>
        </authorList>
    </citation>
    <scope>IDENTIFICATION</scope>
</reference>
<dbReference type="FunFam" id="1.10.472.80:FF:000038">
    <property type="entry name" value="TBC1 domain family member 5"/>
    <property type="match status" value="1"/>
</dbReference>
<dbReference type="GeneTree" id="ENSGT00940000157121"/>
<evidence type="ECO:0000256" key="1">
    <source>
        <dbReference type="ARBA" id="ARBA00022468"/>
    </source>
</evidence>
<name>F6T0L9_CIOIN</name>
<dbReference type="FunFam" id="1.10.8.270:FF:000011">
    <property type="entry name" value="TBC1 domain family member 5"/>
    <property type="match status" value="1"/>
</dbReference>
<dbReference type="Proteomes" id="UP000008144">
    <property type="component" value="Unassembled WGS sequence"/>
</dbReference>
<evidence type="ECO:0000313" key="3">
    <source>
        <dbReference type="Ensembl" id="ENSCINP00000017835.3"/>
    </source>
</evidence>
<dbReference type="Ensembl" id="ENSCINT00000017835.3">
    <property type="protein sequence ID" value="ENSCINP00000017835.3"/>
    <property type="gene ID" value="ENSCING00000008753.3"/>
</dbReference>
<dbReference type="Gene3D" id="1.10.472.80">
    <property type="entry name" value="Ypt/Rab-GAP domain of gyp1p, domain 3"/>
    <property type="match status" value="1"/>
</dbReference>
<accession>F6T0L9</accession>
<reference evidence="3" key="2">
    <citation type="submission" date="2025-08" db="UniProtKB">
        <authorList>
            <consortium name="Ensembl"/>
        </authorList>
    </citation>
    <scope>IDENTIFICATION</scope>
</reference>
<proteinExistence type="predicted"/>
<keyword evidence="4" id="KW-1185">Reference proteome</keyword>
<dbReference type="OMA" id="WSEFFEN"/>
<dbReference type="InParanoid" id="F6T0L9"/>
<sequence length="398" mass="47117">MESNGTSAVSDLSHDTKQAGVNSYVEQWNDYFEGHENLIEYLKYKTYSHSLRRCHFRSVCWRIFLHCLPHNTSEWPAALVKSRAEYDVIKERNITIPNSEKQPSNIEVENPLSQNDDSTWLQYFRDKELRNDIERDVRRTFPEMDYFSKEDVRHAMENILFCYAREHTNLSYRQGMHELLAPILFVLHCDLQGAFHTQEMGELPLPTFFRPIIQTVFQQKYLENDAYTMFCQLMRSTNPWYSINEIEPELPLECAKNNDPIPTVPFQPSEENNAGPPLEITNKLNRIHNDLLATYDHELYYHISRLEIIPQVYGLRWVRLLFGREFDLQDLLVLWDTMFADSSALDLVDYIFVALMVNIREQLLAADYCTCMRILMKYPPIEDIFDIVHLAIYYRDPK</sequence>
<dbReference type="InterPro" id="IPR000195">
    <property type="entry name" value="Rab-GAP-TBC_dom"/>
</dbReference>
<dbReference type="PROSITE" id="PS50086">
    <property type="entry name" value="TBC_RABGAP"/>
    <property type="match status" value="1"/>
</dbReference>
<dbReference type="GO" id="GO:0005737">
    <property type="term" value="C:cytoplasm"/>
    <property type="evidence" value="ECO:0007669"/>
    <property type="project" value="UniProtKB-ARBA"/>
</dbReference>
<dbReference type="HOGENOM" id="CLU_020460_0_0_1"/>
<dbReference type="STRING" id="7719.ENSCINP00000017835"/>
<dbReference type="Pfam" id="PF00566">
    <property type="entry name" value="RabGAP-TBC"/>
    <property type="match status" value="2"/>
</dbReference>
<dbReference type="Gene3D" id="1.10.8.270">
    <property type="entry name" value="putative rabgap domain of human tbc1 domain family member 14 like domains"/>
    <property type="match status" value="1"/>
</dbReference>
<reference evidence="4" key="1">
    <citation type="journal article" date="2002" name="Science">
        <title>The draft genome of Ciona intestinalis: insights into chordate and vertebrate origins.</title>
        <authorList>
            <person name="Dehal P."/>
            <person name="Satou Y."/>
            <person name="Campbell R.K."/>
            <person name="Chapman J."/>
            <person name="Degnan B."/>
            <person name="De Tomaso A."/>
            <person name="Davidson B."/>
            <person name="Di Gregorio A."/>
            <person name="Gelpke M."/>
            <person name="Goodstein D.M."/>
            <person name="Harafuji N."/>
            <person name="Hastings K.E."/>
            <person name="Ho I."/>
            <person name="Hotta K."/>
            <person name="Huang W."/>
            <person name="Kawashima T."/>
            <person name="Lemaire P."/>
            <person name="Martinez D."/>
            <person name="Meinertzhagen I.A."/>
            <person name="Necula S."/>
            <person name="Nonaka M."/>
            <person name="Putnam N."/>
            <person name="Rash S."/>
            <person name="Saiga H."/>
            <person name="Satake M."/>
            <person name="Terry A."/>
            <person name="Yamada L."/>
            <person name="Wang H.G."/>
            <person name="Awazu S."/>
            <person name="Azumi K."/>
            <person name="Boore J."/>
            <person name="Branno M."/>
            <person name="Chin-Bow S."/>
            <person name="DeSantis R."/>
            <person name="Doyle S."/>
            <person name="Francino P."/>
            <person name="Keys D.N."/>
            <person name="Haga S."/>
            <person name="Hayashi H."/>
            <person name="Hino K."/>
            <person name="Imai K.S."/>
            <person name="Inaba K."/>
            <person name="Kano S."/>
            <person name="Kobayashi K."/>
            <person name="Kobayashi M."/>
            <person name="Lee B.I."/>
            <person name="Makabe K.W."/>
            <person name="Manohar C."/>
            <person name="Matassi G."/>
            <person name="Medina M."/>
            <person name="Mochizuki Y."/>
            <person name="Mount S."/>
            <person name="Morishita T."/>
            <person name="Miura S."/>
            <person name="Nakayama A."/>
            <person name="Nishizaka S."/>
            <person name="Nomoto H."/>
            <person name="Ohta F."/>
            <person name="Oishi K."/>
            <person name="Rigoutsos I."/>
            <person name="Sano M."/>
            <person name="Sasaki A."/>
            <person name="Sasakura Y."/>
            <person name="Shoguchi E."/>
            <person name="Shin-i T."/>
            <person name="Spagnuolo A."/>
            <person name="Stainier D."/>
            <person name="Suzuki M.M."/>
            <person name="Tassy O."/>
            <person name="Takatori N."/>
            <person name="Tokuoka M."/>
            <person name="Yagi K."/>
            <person name="Yoshizaki F."/>
            <person name="Wada S."/>
            <person name="Zhang C."/>
            <person name="Hyatt P.D."/>
            <person name="Larimer F."/>
            <person name="Detter C."/>
            <person name="Doggett N."/>
            <person name="Glavina T."/>
            <person name="Hawkins T."/>
            <person name="Richardson P."/>
            <person name="Lucas S."/>
            <person name="Kohara Y."/>
            <person name="Levine M."/>
            <person name="Satoh N."/>
            <person name="Rokhsar D.S."/>
        </authorList>
    </citation>
    <scope>NUCLEOTIDE SEQUENCE [LARGE SCALE GENOMIC DNA]</scope>
</reference>
<dbReference type="SUPFAM" id="SSF47923">
    <property type="entry name" value="Ypt/Rab-GAP domain of gyp1p"/>
    <property type="match status" value="2"/>
</dbReference>
<evidence type="ECO:0000313" key="4">
    <source>
        <dbReference type="Proteomes" id="UP000008144"/>
    </source>
</evidence>
<dbReference type="GO" id="GO:0005096">
    <property type="term" value="F:GTPase activator activity"/>
    <property type="evidence" value="ECO:0007669"/>
    <property type="project" value="UniProtKB-KW"/>
</dbReference>